<dbReference type="RefSeq" id="YP_009195058.1">
    <property type="nucleotide sequence ID" value="NC_028755.1"/>
</dbReference>
<feature type="region of interest" description="Disordered" evidence="1">
    <location>
        <begin position="1"/>
        <end position="33"/>
    </location>
</feature>
<gene>
    <name evidence="2" type="ORF">CPT_Margaery243</name>
</gene>
<evidence type="ECO:0000256" key="1">
    <source>
        <dbReference type="SAM" id="MobiDB-lite"/>
    </source>
</evidence>
<reference evidence="2 3" key="1">
    <citation type="submission" date="2015-08" db="EMBL/GenBank/DDBJ databases">
        <title>The Complete Genome of Citrobacter freundii Myophage Margaery.</title>
        <authorList>
            <person name="Yi D."/>
            <person name="Cadungog J.N."/>
            <person name="Cahill J.L."/>
            <person name="Rasche E.S."/>
            <person name="Everett G.F.K."/>
        </authorList>
    </citation>
    <scope>NUCLEOTIDE SEQUENCE [LARGE SCALE GENOMIC DNA]</scope>
</reference>
<accession>A0A0M4S5D2</accession>
<organism evidence="2 3">
    <name type="scientific">Citrobacter phage Margaery</name>
    <dbReference type="NCBI Taxonomy" id="1701810"/>
    <lineage>
        <taxon>Viruses</taxon>
        <taxon>Duplodnaviria</taxon>
        <taxon>Heunggongvirae</taxon>
        <taxon>Uroviricota</taxon>
        <taxon>Caudoviricetes</taxon>
        <taxon>Pantevenvirales</taxon>
        <taxon>Straboviridae</taxon>
        <taxon>Pseudotevenvirus</taxon>
        <taxon>Pseudotevenvirus margaery</taxon>
    </lineage>
</organism>
<keyword evidence="3" id="KW-1185">Reference proteome</keyword>
<evidence type="ECO:0000313" key="3">
    <source>
        <dbReference type="Proteomes" id="UP000201970"/>
    </source>
</evidence>
<protein>
    <submittedName>
        <fullName evidence="2">Uncharacterized protein</fullName>
    </submittedName>
</protein>
<dbReference type="KEGG" id="vg:26647428"/>
<sequence>MVEINGIGVNAQAGSGTSWVKRETQDDPRCGRSPTLAERARKLVDEINAKMVEASRKDISEYVLKYPTKQSYTFDMKRFIGKVMDQECTEKAYADLGEWLTEEGFTFDTQRNLQAARIATSFNSRRVHTNFSDPKRDGYSDLTYYITW</sequence>
<dbReference type="GeneID" id="26647428"/>
<dbReference type="EMBL" id="KT381880">
    <property type="protein sequence ID" value="ALF01932.1"/>
    <property type="molecule type" value="Genomic_DNA"/>
</dbReference>
<feature type="compositionally biased region" description="Basic and acidic residues" evidence="1">
    <location>
        <begin position="20"/>
        <end position="30"/>
    </location>
</feature>
<evidence type="ECO:0000313" key="2">
    <source>
        <dbReference type="EMBL" id="ALF01932.1"/>
    </source>
</evidence>
<dbReference type="Proteomes" id="UP000201970">
    <property type="component" value="Segment"/>
</dbReference>
<name>A0A0M4S5D2_9CAUD</name>
<proteinExistence type="predicted"/>